<gene>
    <name evidence="11" type="primary">pgk</name>
    <name evidence="15" type="ORF">SAMN05444362_1174</name>
</gene>
<dbReference type="RefSeq" id="WP_062182828.1">
    <property type="nucleotide sequence ID" value="NZ_BBXL01000018.1"/>
</dbReference>
<dbReference type="GO" id="GO:0005829">
    <property type="term" value="C:cytosol"/>
    <property type="evidence" value="ECO:0007669"/>
    <property type="project" value="TreeGrafter"/>
</dbReference>
<comment type="similarity">
    <text evidence="2 11 14">Belongs to the phosphoglycerate kinase family.</text>
</comment>
<dbReference type="STRING" id="1346286.SAMN05444362_1174"/>
<keyword evidence="9 11" id="KW-0067">ATP-binding</keyword>
<dbReference type="AlphaFoldDB" id="A0A1M5HQP9"/>
<organism evidence="15 16">
    <name type="scientific">Dysgonomonas macrotermitis</name>
    <dbReference type="NCBI Taxonomy" id="1346286"/>
    <lineage>
        <taxon>Bacteria</taxon>
        <taxon>Pseudomonadati</taxon>
        <taxon>Bacteroidota</taxon>
        <taxon>Bacteroidia</taxon>
        <taxon>Bacteroidales</taxon>
        <taxon>Dysgonomonadaceae</taxon>
        <taxon>Dysgonomonas</taxon>
    </lineage>
</organism>
<keyword evidence="8 11" id="KW-0418">Kinase</keyword>
<feature type="binding site" evidence="11 12">
    <location>
        <begin position="58"/>
        <end position="61"/>
    </location>
    <ligand>
        <name>substrate</name>
    </ligand>
</feature>
<dbReference type="Pfam" id="PF00162">
    <property type="entry name" value="PGK"/>
    <property type="match status" value="1"/>
</dbReference>
<evidence type="ECO:0000256" key="14">
    <source>
        <dbReference type="RuleBase" id="RU000532"/>
    </source>
</evidence>
<dbReference type="GO" id="GO:0006094">
    <property type="term" value="P:gluconeogenesis"/>
    <property type="evidence" value="ECO:0007669"/>
    <property type="project" value="TreeGrafter"/>
</dbReference>
<feature type="binding site" evidence="12">
    <location>
        <position position="116"/>
    </location>
    <ligand>
        <name>(2R)-3-phosphoglycerate</name>
        <dbReference type="ChEBI" id="CHEBI:58272"/>
    </ligand>
</feature>
<dbReference type="PRINTS" id="PR00477">
    <property type="entry name" value="PHGLYCKINASE"/>
</dbReference>
<comment type="subunit">
    <text evidence="3 11">Monomer.</text>
</comment>
<feature type="binding site" evidence="11 13">
    <location>
        <position position="347"/>
    </location>
    <ligand>
        <name>ATP</name>
        <dbReference type="ChEBI" id="CHEBI:30616"/>
    </ligand>
</feature>
<evidence type="ECO:0000256" key="4">
    <source>
        <dbReference type="ARBA" id="ARBA00013061"/>
    </source>
</evidence>
<accession>A0A1M5HQP9</accession>
<comment type="catalytic activity">
    <reaction evidence="1 11 14">
        <text>(2R)-3-phosphoglycerate + ATP = (2R)-3-phospho-glyceroyl phosphate + ADP</text>
        <dbReference type="Rhea" id="RHEA:14801"/>
        <dbReference type="ChEBI" id="CHEBI:30616"/>
        <dbReference type="ChEBI" id="CHEBI:57604"/>
        <dbReference type="ChEBI" id="CHEBI:58272"/>
        <dbReference type="ChEBI" id="CHEBI:456216"/>
        <dbReference type="EC" id="2.7.2.3"/>
    </reaction>
</comment>
<dbReference type="FunFam" id="3.40.50.1260:FF:000003">
    <property type="entry name" value="Phosphoglycerate kinase"/>
    <property type="match status" value="1"/>
</dbReference>
<evidence type="ECO:0000256" key="5">
    <source>
        <dbReference type="ARBA" id="ARBA00022490"/>
    </source>
</evidence>
<comment type="subcellular location">
    <subcellularLocation>
        <location evidence="11">Cytoplasm</location>
    </subcellularLocation>
</comment>
<evidence type="ECO:0000313" key="15">
    <source>
        <dbReference type="EMBL" id="SHG18198.1"/>
    </source>
</evidence>
<evidence type="ECO:0000256" key="13">
    <source>
        <dbReference type="PIRSR" id="PIRSR000724-2"/>
    </source>
</evidence>
<feature type="binding site" evidence="11">
    <location>
        <position position="172"/>
    </location>
    <ligand>
        <name>substrate</name>
    </ligand>
</feature>
<keyword evidence="10 11" id="KW-0324">Glycolysis</keyword>
<protein>
    <recommendedName>
        <fullName evidence="4 11">Phosphoglycerate kinase</fullName>
        <ecNumber evidence="4 11">2.7.2.3</ecNumber>
    </recommendedName>
</protein>
<dbReference type="InterPro" id="IPR001576">
    <property type="entry name" value="Phosphoglycerate_kinase"/>
</dbReference>
<dbReference type="FunFam" id="3.40.50.1260:FF:000009">
    <property type="entry name" value="Phosphoglycerate kinase"/>
    <property type="match status" value="1"/>
</dbReference>
<evidence type="ECO:0000256" key="3">
    <source>
        <dbReference type="ARBA" id="ARBA00011245"/>
    </source>
</evidence>
<evidence type="ECO:0000256" key="11">
    <source>
        <dbReference type="HAMAP-Rule" id="MF_00145"/>
    </source>
</evidence>
<reference evidence="16" key="1">
    <citation type="submission" date="2016-11" db="EMBL/GenBank/DDBJ databases">
        <authorList>
            <person name="Varghese N."/>
            <person name="Submissions S."/>
        </authorList>
    </citation>
    <scope>NUCLEOTIDE SEQUENCE [LARGE SCALE GENOMIC DNA]</scope>
    <source>
        <strain evidence="16">DSM 27370</strain>
    </source>
</reference>
<dbReference type="EMBL" id="FQUC01000017">
    <property type="protein sequence ID" value="SHG18198.1"/>
    <property type="molecule type" value="Genomic_DNA"/>
</dbReference>
<evidence type="ECO:0000256" key="9">
    <source>
        <dbReference type="ARBA" id="ARBA00022840"/>
    </source>
</evidence>
<dbReference type="SUPFAM" id="SSF53748">
    <property type="entry name" value="Phosphoglycerate kinase"/>
    <property type="match status" value="1"/>
</dbReference>
<dbReference type="GO" id="GO:0004618">
    <property type="term" value="F:phosphoglycerate kinase activity"/>
    <property type="evidence" value="ECO:0007669"/>
    <property type="project" value="UniProtKB-UniRule"/>
</dbReference>
<keyword evidence="6 11" id="KW-0808">Transferase</keyword>
<dbReference type="Proteomes" id="UP000184480">
    <property type="component" value="Unassembled WGS sequence"/>
</dbReference>
<comment type="pathway">
    <text evidence="11">Carbohydrate degradation; glycolysis; pyruvate from D-glyceraldehyde 3-phosphate: step 2/5.</text>
</comment>
<keyword evidence="5 11" id="KW-0963">Cytoplasm</keyword>
<dbReference type="GO" id="GO:0043531">
    <property type="term" value="F:ADP binding"/>
    <property type="evidence" value="ECO:0007669"/>
    <property type="project" value="TreeGrafter"/>
</dbReference>
<keyword evidence="7 11" id="KW-0547">Nucleotide-binding</keyword>
<evidence type="ECO:0000256" key="2">
    <source>
        <dbReference type="ARBA" id="ARBA00008982"/>
    </source>
</evidence>
<evidence type="ECO:0000256" key="7">
    <source>
        <dbReference type="ARBA" id="ARBA00022741"/>
    </source>
</evidence>
<feature type="binding site" evidence="12">
    <location>
        <position position="35"/>
    </location>
    <ligand>
        <name>(2R)-3-phosphoglycerate</name>
        <dbReference type="ChEBI" id="CHEBI:58272"/>
    </ligand>
</feature>
<dbReference type="PIRSF" id="PIRSF000724">
    <property type="entry name" value="Pgk"/>
    <property type="match status" value="1"/>
</dbReference>
<feature type="binding site" evidence="11 13">
    <location>
        <begin position="376"/>
        <end position="379"/>
    </location>
    <ligand>
        <name>ATP</name>
        <dbReference type="ChEBI" id="CHEBI:30616"/>
    </ligand>
</feature>
<dbReference type="EC" id="2.7.2.3" evidence="4 11"/>
<evidence type="ECO:0000256" key="12">
    <source>
        <dbReference type="PIRSR" id="PIRSR000724-1"/>
    </source>
</evidence>
<dbReference type="InterPro" id="IPR036043">
    <property type="entry name" value="Phosphoglycerate_kinase_sf"/>
</dbReference>
<dbReference type="Gene3D" id="3.40.50.1260">
    <property type="entry name" value="Phosphoglycerate kinase, N-terminal domain"/>
    <property type="match status" value="2"/>
</dbReference>
<dbReference type="HAMAP" id="MF_00145">
    <property type="entry name" value="Phosphoglyc_kinase"/>
    <property type="match status" value="1"/>
</dbReference>
<dbReference type="OrthoDB" id="9808460at2"/>
<feature type="binding site" evidence="11">
    <location>
        <position position="35"/>
    </location>
    <ligand>
        <name>substrate</name>
    </ligand>
</feature>
<evidence type="ECO:0000256" key="1">
    <source>
        <dbReference type="ARBA" id="ARBA00000642"/>
    </source>
</evidence>
<feature type="binding site" evidence="11 13">
    <location>
        <position position="225"/>
    </location>
    <ligand>
        <name>ATP</name>
        <dbReference type="ChEBI" id="CHEBI:30616"/>
    </ligand>
</feature>
<proteinExistence type="inferred from homology"/>
<dbReference type="InterPro" id="IPR015824">
    <property type="entry name" value="Phosphoglycerate_kinase_N"/>
</dbReference>
<sequence length="420" mass="44914">MITIDKFNFAGKKAFVRVDFNVPLDANFNITDDTRIRAAMPTLKKIIADGGSPIIASHLGRPKGVEDKYSLKHILSHVSKLLGVDVQFASDCASEEAAMKAAALQPGEALLLENLRFYAEEEGKPRGLAEDASDDEKAAAKKAIKEKQKDFTKTLASYADVYVNDAFGTAHRAHASTALIADYFDADHKMFGYLLQKEVDAVEKIMKDPARPFTAIIGGSKVSSKIDIIENLLSKVNNLIIGGGMAFTFEKAKGGKIGNSLCEDDKLELAKEIMAKAKANNVNLVLATDAKLGDKFANDANTQITDADNIPDGWSGFDIGPKGEAEFAEVIKNSKTILWNGPVGVFEFENFSHGSKVVAEAIADATKHGAFSLVGGGDSVACVNKFGLADQVSYVSTGGGALLEFIEGKVLPGVKAIRGY</sequence>
<feature type="binding site" evidence="11">
    <location>
        <position position="116"/>
    </location>
    <ligand>
        <name>substrate</name>
    </ligand>
</feature>
<dbReference type="PANTHER" id="PTHR11406">
    <property type="entry name" value="PHOSPHOGLYCERATE KINASE"/>
    <property type="match status" value="1"/>
</dbReference>
<feature type="binding site" evidence="11 13">
    <location>
        <position position="316"/>
    </location>
    <ligand>
        <name>ATP</name>
        <dbReference type="ChEBI" id="CHEBI:30616"/>
    </ligand>
</feature>
<evidence type="ECO:0000256" key="10">
    <source>
        <dbReference type="ARBA" id="ARBA00023152"/>
    </source>
</evidence>
<dbReference type="CDD" id="cd00318">
    <property type="entry name" value="Phosphoglycerate_kinase"/>
    <property type="match status" value="1"/>
</dbReference>
<feature type="binding site" evidence="12">
    <location>
        <position position="172"/>
    </location>
    <ligand>
        <name>(2R)-3-phosphoglycerate</name>
        <dbReference type="ChEBI" id="CHEBI:58272"/>
    </ligand>
</feature>
<dbReference type="FunFam" id="3.40.50.1260:FF:000010">
    <property type="entry name" value="Phosphoglycerate kinase"/>
    <property type="match status" value="1"/>
</dbReference>
<dbReference type="GO" id="GO:0006096">
    <property type="term" value="P:glycolytic process"/>
    <property type="evidence" value="ECO:0007669"/>
    <property type="project" value="UniProtKB-UniRule"/>
</dbReference>
<evidence type="ECO:0000256" key="8">
    <source>
        <dbReference type="ARBA" id="ARBA00022777"/>
    </source>
</evidence>
<keyword evidence="16" id="KW-1185">Reference proteome</keyword>
<name>A0A1M5HQP9_9BACT</name>
<evidence type="ECO:0000313" key="16">
    <source>
        <dbReference type="Proteomes" id="UP000184480"/>
    </source>
</evidence>
<dbReference type="PANTHER" id="PTHR11406:SF23">
    <property type="entry name" value="PHOSPHOGLYCERATE KINASE 1, CHLOROPLASTIC-RELATED"/>
    <property type="match status" value="1"/>
</dbReference>
<evidence type="ECO:0000256" key="6">
    <source>
        <dbReference type="ARBA" id="ARBA00022679"/>
    </source>
</evidence>
<feature type="binding site" evidence="11 12">
    <location>
        <begin position="19"/>
        <end position="21"/>
    </location>
    <ligand>
        <name>substrate</name>
    </ligand>
</feature>
<dbReference type="GO" id="GO:0005524">
    <property type="term" value="F:ATP binding"/>
    <property type="evidence" value="ECO:0007669"/>
    <property type="project" value="UniProtKB-KW"/>
</dbReference>
<dbReference type="UniPathway" id="UPA00109">
    <property type="reaction ID" value="UER00185"/>
</dbReference>